<sequence>MSREYAVCGEIVNIAQILTLCSHTALLDENATSHKFRARWNPLSYSSYPLYSVSIALHGGSLVTRDMKCLVSDSIFCRGSNGSKLQR</sequence>
<comment type="caution">
    <text evidence="1">The sequence shown here is derived from an EMBL/GenBank/DDBJ whole genome shotgun (WGS) entry which is preliminary data.</text>
</comment>
<protein>
    <submittedName>
        <fullName evidence="1">Uncharacterized protein</fullName>
    </submittedName>
</protein>
<proteinExistence type="predicted"/>
<evidence type="ECO:0000313" key="2">
    <source>
        <dbReference type="Proteomes" id="UP000823674"/>
    </source>
</evidence>
<dbReference type="EMBL" id="JADBGQ010000004">
    <property type="protein sequence ID" value="KAG5401273.1"/>
    <property type="molecule type" value="Genomic_DNA"/>
</dbReference>
<dbReference type="Proteomes" id="UP000823674">
    <property type="component" value="Chromosome A04"/>
</dbReference>
<gene>
    <name evidence="1" type="primary">A04p021870.1_BraROA</name>
    <name evidence="1" type="ORF">IGI04_015880</name>
</gene>
<name>A0ABQ7MRD9_BRACM</name>
<reference evidence="1 2" key="1">
    <citation type="submission" date="2021-03" db="EMBL/GenBank/DDBJ databases">
        <authorList>
            <person name="King G.J."/>
            <person name="Bancroft I."/>
            <person name="Baten A."/>
            <person name="Bloomfield J."/>
            <person name="Borpatragohain P."/>
            <person name="He Z."/>
            <person name="Irish N."/>
            <person name="Irwin J."/>
            <person name="Liu K."/>
            <person name="Mauleon R.P."/>
            <person name="Moore J."/>
            <person name="Morris R."/>
            <person name="Ostergaard L."/>
            <person name="Wang B."/>
            <person name="Wells R."/>
        </authorList>
    </citation>
    <scope>NUCLEOTIDE SEQUENCE [LARGE SCALE GENOMIC DNA]</scope>
    <source>
        <strain evidence="1">R-o-18</strain>
        <tissue evidence="1">Leaf</tissue>
    </source>
</reference>
<evidence type="ECO:0000313" key="1">
    <source>
        <dbReference type="EMBL" id="KAG5401273.1"/>
    </source>
</evidence>
<organism evidence="1 2">
    <name type="scientific">Brassica rapa subsp. trilocularis</name>
    <dbReference type="NCBI Taxonomy" id="1813537"/>
    <lineage>
        <taxon>Eukaryota</taxon>
        <taxon>Viridiplantae</taxon>
        <taxon>Streptophyta</taxon>
        <taxon>Embryophyta</taxon>
        <taxon>Tracheophyta</taxon>
        <taxon>Spermatophyta</taxon>
        <taxon>Magnoliopsida</taxon>
        <taxon>eudicotyledons</taxon>
        <taxon>Gunneridae</taxon>
        <taxon>Pentapetalae</taxon>
        <taxon>rosids</taxon>
        <taxon>malvids</taxon>
        <taxon>Brassicales</taxon>
        <taxon>Brassicaceae</taxon>
        <taxon>Brassiceae</taxon>
        <taxon>Brassica</taxon>
    </lineage>
</organism>
<keyword evidence="2" id="KW-1185">Reference proteome</keyword>
<accession>A0ABQ7MRD9</accession>